<dbReference type="AlphaFoldDB" id="A0A8J3BVW8"/>
<organism evidence="2 3">
    <name type="scientific">Pilimelia terevasa</name>
    <dbReference type="NCBI Taxonomy" id="53372"/>
    <lineage>
        <taxon>Bacteria</taxon>
        <taxon>Bacillati</taxon>
        <taxon>Actinomycetota</taxon>
        <taxon>Actinomycetes</taxon>
        <taxon>Micromonosporales</taxon>
        <taxon>Micromonosporaceae</taxon>
        <taxon>Pilimelia</taxon>
    </lineage>
</organism>
<reference evidence="2" key="2">
    <citation type="submission" date="2020-09" db="EMBL/GenBank/DDBJ databases">
        <authorList>
            <person name="Sun Q."/>
            <person name="Ohkuma M."/>
        </authorList>
    </citation>
    <scope>NUCLEOTIDE SEQUENCE</scope>
    <source>
        <strain evidence="2">JCM 3091</strain>
    </source>
</reference>
<evidence type="ECO:0000256" key="1">
    <source>
        <dbReference type="SAM" id="MobiDB-lite"/>
    </source>
</evidence>
<dbReference type="EMBL" id="BMQC01000034">
    <property type="protein sequence ID" value="GGK44256.1"/>
    <property type="molecule type" value="Genomic_DNA"/>
</dbReference>
<protein>
    <submittedName>
        <fullName evidence="2">Uncharacterized protein</fullName>
    </submittedName>
</protein>
<evidence type="ECO:0000313" key="2">
    <source>
        <dbReference type="EMBL" id="GGK44256.1"/>
    </source>
</evidence>
<accession>A0A8J3BVW8</accession>
<dbReference type="Proteomes" id="UP000662200">
    <property type="component" value="Unassembled WGS sequence"/>
</dbReference>
<sequence>MGDGVAPRRRGVRGAGRQVHRGGKPRPARSARVLADLAEAKAEACWHLLPDVQWRELSESYRRARGDG</sequence>
<gene>
    <name evidence="2" type="ORF">GCM10010124_41380</name>
</gene>
<reference evidence="2" key="1">
    <citation type="journal article" date="2014" name="Int. J. Syst. Evol. Microbiol.">
        <title>Complete genome sequence of Corynebacterium casei LMG S-19264T (=DSM 44701T), isolated from a smear-ripened cheese.</title>
        <authorList>
            <consortium name="US DOE Joint Genome Institute (JGI-PGF)"/>
            <person name="Walter F."/>
            <person name="Albersmeier A."/>
            <person name="Kalinowski J."/>
            <person name="Ruckert C."/>
        </authorList>
    </citation>
    <scope>NUCLEOTIDE SEQUENCE</scope>
    <source>
        <strain evidence="2">JCM 3091</strain>
    </source>
</reference>
<comment type="caution">
    <text evidence="2">The sequence shown here is derived from an EMBL/GenBank/DDBJ whole genome shotgun (WGS) entry which is preliminary data.</text>
</comment>
<evidence type="ECO:0000313" key="3">
    <source>
        <dbReference type="Proteomes" id="UP000662200"/>
    </source>
</evidence>
<proteinExistence type="predicted"/>
<feature type="region of interest" description="Disordered" evidence="1">
    <location>
        <begin position="1"/>
        <end position="29"/>
    </location>
</feature>
<feature type="compositionally biased region" description="Basic residues" evidence="1">
    <location>
        <begin position="7"/>
        <end position="29"/>
    </location>
</feature>
<name>A0A8J3BVW8_9ACTN</name>
<keyword evidence="3" id="KW-1185">Reference proteome</keyword>